<feature type="compositionally biased region" description="Low complexity" evidence="1">
    <location>
        <begin position="91"/>
        <end position="102"/>
    </location>
</feature>
<proteinExistence type="predicted"/>
<gene>
    <name evidence="3" type="ORF">C7M84_007381</name>
</gene>
<reference evidence="3 4" key="2">
    <citation type="submission" date="2019-01" db="EMBL/GenBank/DDBJ databases">
        <title>The decoding of complex shrimp genome reveals the adaptation for benthos swimmer, frequently molting mechanism and breeding impact on genome.</title>
        <authorList>
            <person name="Sun Y."/>
            <person name="Gao Y."/>
            <person name="Yu Y."/>
        </authorList>
    </citation>
    <scope>NUCLEOTIDE SEQUENCE [LARGE SCALE GENOMIC DNA]</scope>
    <source>
        <tissue evidence="3">Muscle</tissue>
    </source>
</reference>
<organism evidence="3 4">
    <name type="scientific">Penaeus vannamei</name>
    <name type="common">Whiteleg shrimp</name>
    <name type="synonym">Litopenaeus vannamei</name>
    <dbReference type="NCBI Taxonomy" id="6689"/>
    <lineage>
        <taxon>Eukaryota</taxon>
        <taxon>Metazoa</taxon>
        <taxon>Ecdysozoa</taxon>
        <taxon>Arthropoda</taxon>
        <taxon>Crustacea</taxon>
        <taxon>Multicrustacea</taxon>
        <taxon>Malacostraca</taxon>
        <taxon>Eumalacostraca</taxon>
        <taxon>Eucarida</taxon>
        <taxon>Decapoda</taxon>
        <taxon>Dendrobranchiata</taxon>
        <taxon>Penaeoidea</taxon>
        <taxon>Penaeidae</taxon>
        <taxon>Penaeus</taxon>
    </lineage>
</organism>
<feature type="domain" description="Nibrin C-terminal" evidence="2">
    <location>
        <begin position="405"/>
        <end position="470"/>
    </location>
</feature>
<dbReference type="InterPro" id="IPR013908">
    <property type="entry name" value="Nibrin_C"/>
</dbReference>
<evidence type="ECO:0000259" key="2">
    <source>
        <dbReference type="SMART" id="SM01348"/>
    </source>
</evidence>
<evidence type="ECO:0000256" key="1">
    <source>
        <dbReference type="SAM" id="MobiDB-lite"/>
    </source>
</evidence>
<dbReference type="AlphaFoldDB" id="A0A3R7STC2"/>
<dbReference type="EMBL" id="QCYY01001931">
    <property type="protein sequence ID" value="ROT74140.1"/>
    <property type="molecule type" value="Genomic_DNA"/>
</dbReference>
<feature type="compositionally biased region" description="Polar residues" evidence="1">
    <location>
        <begin position="41"/>
        <end position="53"/>
    </location>
</feature>
<dbReference type="SMART" id="SM01348">
    <property type="entry name" value="Nbs1_C"/>
    <property type="match status" value="1"/>
</dbReference>
<feature type="compositionally biased region" description="Polar residues" evidence="1">
    <location>
        <begin position="322"/>
        <end position="332"/>
    </location>
</feature>
<comment type="caution">
    <text evidence="3">The sequence shown here is derived from an EMBL/GenBank/DDBJ whole genome shotgun (WGS) entry which is preliminary data.</text>
</comment>
<evidence type="ECO:0000313" key="3">
    <source>
        <dbReference type="EMBL" id="ROT74140.1"/>
    </source>
</evidence>
<feature type="region of interest" description="Disordered" evidence="1">
    <location>
        <begin position="1"/>
        <end position="180"/>
    </location>
</feature>
<protein>
    <submittedName>
        <fullName evidence="3">Putative nibrin</fullName>
    </submittedName>
</protein>
<feature type="compositionally biased region" description="Polar residues" evidence="1">
    <location>
        <begin position="109"/>
        <end position="121"/>
    </location>
</feature>
<evidence type="ECO:0000313" key="4">
    <source>
        <dbReference type="Proteomes" id="UP000283509"/>
    </source>
</evidence>
<accession>A0A3R7STC2</accession>
<name>A0A3R7STC2_PENVA</name>
<dbReference type="OrthoDB" id="552194at2759"/>
<dbReference type="Proteomes" id="UP000283509">
    <property type="component" value="Unassembled WGS sequence"/>
</dbReference>
<keyword evidence="4" id="KW-1185">Reference proteome</keyword>
<sequence length="482" mass="53424">MPPPKDVDISQNNTENKENLANNQKKRPRTGSVDAMAPPTKVSNRSQVKSLPASSEPPEPTQPMESQDDSQDSEMALSRFDPKHHSTQRESPTSTAAAPSTAKKLDSRAGNSAAPTSSGQSVGPVAEPSIPFEPYTLPSLKTEAFNQEEVLTQPSHNIKEEPASCPVQEENDVILDETDYRREKRPIDEIDLTDENETHVWLGAKRTKVAEPIGTRPVKRERSPVDTSEPQARKAIKQEPEPDEELFALPGGNARIRRRALATNAPTENQVTAVSKSESTDGDENPFSLPTCSRAQRRRQQQAVVPKVEERTPESSAPAEHAQTNGIPSCVPTTSKSVITSNQGNFLSKTNSNMKQEPGQGMSNSVADLTAEVEKSLLIVEVTSLIKRRAFNNTTNLQDTTVSGMPNFKRFKKSISEVSVLPRIIGGRDLVPHDQSVSHREEWLRQQEESVCRQEDRNAINEEDEELFALPVNPWNRIRTRR</sequence>
<feature type="compositionally biased region" description="Polar residues" evidence="1">
    <location>
        <begin position="264"/>
        <end position="277"/>
    </location>
</feature>
<reference evidence="3 4" key="1">
    <citation type="submission" date="2018-04" db="EMBL/GenBank/DDBJ databases">
        <authorList>
            <person name="Zhang X."/>
            <person name="Yuan J."/>
            <person name="Li F."/>
            <person name="Xiang J."/>
        </authorList>
    </citation>
    <scope>NUCLEOTIDE SEQUENCE [LARGE SCALE GENOMIC DNA]</scope>
    <source>
        <tissue evidence="3">Muscle</tissue>
    </source>
</reference>
<feature type="region of interest" description="Disordered" evidence="1">
    <location>
        <begin position="212"/>
        <end position="332"/>
    </location>
</feature>
<dbReference type="Pfam" id="PF08599">
    <property type="entry name" value="Nbs1_C"/>
    <property type="match status" value="1"/>
</dbReference>